<sequence>MFSQRKARTQQGAGPGGDESTRGGGVNDDNDGPTEGKPIAFCNPRLLPPPRSISQWDLHSGTPV</sequence>
<organism evidence="2">
    <name type="scientific">Fusarium clavum</name>
    <dbReference type="NCBI Taxonomy" id="2594811"/>
    <lineage>
        <taxon>Eukaryota</taxon>
        <taxon>Fungi</taxon>
        <taxon>Dikarya</taxon>
        <taxon>Ascomycota</taxon>
        <taxon>Pezizomycotina</taxon>
        <taxon>Sordariomycetes</taxon>
        <taxon>Hypocreomycetidae</taxon>
        <taxon>Hypocreales</taxon>
        <taxon>Nectriaceae</taxon>
        <taxon>Fusarium</taxon>
        <taxon>Fusarium incarnatum-equiseti species complex</taxon>
    </lineage>
</organism>
<evidence type="ECO:0000256" key="1">
    <source>
        <dbReference type="SAM" id="MobiDB-lite"/>
    </source>
</evidence>
<feature type="region of interest" description="Disordered" evidence="1">
    <location>
        <begin position="1"/>
        <end position="64"/>
    </location>
</feature>
<gene>
    <name evidence="2" type="ORF">BN850_0113220</name>
</gene>
<feature type="compositionally biased region" description="Polar residues" evidence="1">
    <location>
        <begin position="52"/>
        <end position="64"/>
    </location>
</feature>
<accession>A0A090ME39</accession>
<name>A0A090ME39_9HYPO</name>
<feature type="compositionally biased region" description="Gly residues" evidence="1">
    <location>
        <begin position="13"/>
        <end position="26"/>
    </location>
</feature>
<comment type="caution">
    <text evidence="2">The sequence shown here is derived from an EMBL/GenBank/DDBJ whole genome shotgun (WGS) entry which is preliminary data.</text>
</comment>
<dbReference type="AlphaFoldDB" id="A0A090ME39"/>
<proteinExistence type="predicted"/>
<evidence type="ECO:0000313" key="2">
    <source>
        <dbReference type="EMBL" id="CEG05418.1"/>
    </source>
</evidence>
<reference evidence="2" key="1">
    <citation type="submission" date="2013-05" db="EMBL/GenBank/DDBJ databases">
        <title>Draft genome sequences of six wheat associated Fusarium spp. isolates.</title>
        <authorList>
            <person name="Moolhuijzen P.M."/>
            <person name="Manners J.M."/>
            <person name="Wilcox S."/>
            <person name="Bellgard M.I."/>
            <person name="Gardiner D.M."/>
        </authorList>
    </citation>
    <scope>NUCLEOTIDE SEQUENCE</scope>
    <source>
        <strain evidence="2">CS3069</strain>
    </source>
</reference>
<dbReference type="EMBL" id="CBMI010003918">
    <property type="protein sequence ID" value="CEG05418.1"/>
    <property type="molecule type" value="Genomic_DNA"/>
</dbReference>
<protein>
    <submittedName>
        <fullName evidence="2">WGS project CBMI000000000 data, contig CS3069_c003920</fullName>
    </submittedName>
</protein>